<evidence type="ECO:0000313" key="2">
    <source>
        <dbReference type="Proteomes" id="UP000265703"/>
    </source>
</evidence>
<dbReference type="OrthoDB" id="2143914at2759"/>
<dbReference type="EMBL" id="QKYT01000602">
    <property type="protein sequence ID" value="RIA83071.1"/>
    <property type="molecule type" value="Genomic_DNA"/>
</dbReference>
<sequence>MLTEEQKSIFLAEMKRFEQLKRNEPIRDPYVRLSRILPFTARQLCTYYRNYGNPKLCHDPLDEREKQFIINWISLYRRGKSISWMRLIKDLKSQFGLFRSENAVKNFYYSNQRSGAAETPALPSISFMLTFNFVEYTSLNLAPITDKQNPFALPTLQPDFKQDEIKLQTHI</sequence>
<organism evidence="1 2">
    <name type="scientific">Glomus cerebriforme</name>
    <dbReference type="NCBI Taxonomy" id="658196"/>
    <lineage>
        <taxon>Eukaryota</taxon>
        <taxon>Fungi</taxon>
        <taxon>Fungi incertae sedis</taxon>
        <taxon>Mucoromycota</taxon>
        <taxon>Glomeromycotina</taxon>
        <taxon>Glomeromycetes</taxon>
        <taxon>Glomerales</taxon>
        <taxon>Glomeraceae</taxon>
        <taxon>Glomus</taxon>
    </lineage>
</organism>
<evidence type="ECO:0000313" key="1">
    <source>
        <dbReference type="EMBL" id="RIA83071.1"/>
    </source>
</evidence>
<dbReference type="Proteomes" id="UP000265703">
    <property type="component" value="Unassembled WGS sequence"/>
</dbReference>
<dbReference type="AlphaFoldDB" id="A0A397SJT4"/>
<accession>A0A397SJT4</accession>
<gene>
    <name evidence="1" type="ORF">C1645_809377</name>
</gene>
<name>A0A397SJT4_9GLOM</name>
<protein>
    <recommendedName>
        <fullName evidence="3">HTH myb-type domain-containing protein</fullName>
    </recommendedName>
</protein>
<comment type="caution">
    <text evidence="1">The sequence shown here is derived from an EMBL/GenBank/DDBJ whole genome shotgun (WGS) entry which is preliminary data.</text>
</comment>
<evidence type="ECO:0008006" key="3">
    <source>
        <dbReference type="Google" id="ProtNLM"/>
    </source>
</evidence>
<keyword evidence="2" id="KW-1185">Reference proteome</keyword>
<proteinExistence type="predicted"/>
<reference evidence="1 2" key="1">
    <citation type="submission" date="2018-06" db="EMBL/GenBank/DDBJ databases">
        <title>Comparative genomics reveals the genomic features of Rhizophagus irregularis, R. cerebriforme, R. diaphanum and Gigaspora rosea, and their symbiotic lifestyle signature.</title>
        <authorList>
            <person name="Morin E."/>
            <person name="San Clemente H."/>
            <person name="Chen E.C.H."/>
            <person name="De La Providencia I."/>
            <person name="Hainaut M."/>
            <person name="Kuo A."/>
            <person name="Kohler A."/>
            <person name="Murat C."/>
            <person name="Tang N."/>
            <person name="Roy S."/>
            <person name="Loubradou J."/>
            <person name="Henrissat B."/>
            <person name="Grigoriev I.V."/>
            <person name="Corradi N."/>
            <person name="Roux C."/>
            <person name="Martin F.M."/>
        </authorList>
    </citation>
    <scope>NUCLEOTIDE SEQUENCE [LARGE SCALE GENOMIC DNA]</scope>
    <source>
        <strain evidence="1 2">DAOM 227022</strain>
    </source>
</reference>